<feature type="compositionally biased region" description="Low complexity" evidence="1">
    <location>
        <begin position="175"/>
        <end position="194"/>
    </location>
</feature>
<feature type="transmembrane region" description="Helical" evidence="2">
    <location>
        <begin position="109"/>
        <end position="128"/>
    </location>
</feature>
<feature type="region of interest" description="Disordered" evidence="1">
    <location>
        <begin position="80"/>
        <end position="103"/>
    </location>
</feature>
<reference evidence="3" key="1">
    <citation type="submission" date="2021-01" db="EMBL/GenBank/DDBJ databases">
        <authorList>
            <person name="Corre E."/>
            <person name="Pelletier E."/>
            <person name="Niang G."/>
            <person name="Scheremetjew M."/>
            <person name="Finn R."/>
            <person name="Kale V."/>
            <person name="Holt S."/>
            <person name="Cochrane G."/>
            <person name="Meng A."/>
            <person name="Brown T."/>
            <person name="Cohen L."/>
        </authorList>
    </citation>
    <scope>NUCLEOTIDE SEQUENCE</scope>
    <source>
        <strain evidence="3">10249 10 AB</strain>
    </source>
</reference>
<protein>
    <submittedName>
        <fullName evidence="3">Uncharacterized protein</fullName>
    </submittedName>
</protein>
<dbReference type="AlphaFoldDB" id="A0A7S4AEQ7"/>
<keyword evidence="2" id="KW-0812">Transmembrane</keyword>
<keyword evidence="2" id="KW-1133">Transmembrane helix</keyword>
<organism evidence="3">
    <name type="scientific">Pseudo-nitzschia australis</name>
    <dbReference type="NCBI Taxonomy" id="44445"/>
    <lineage>
        <taxon>Eukaryota</taxon>
        <taxon>Sar</taxon>
        <taxon>Stramenopiles</taxon>
        <taxon>Ochrophyta</taxon>
        <taxon>Bacillariophyta</taxon>
        <taxon>Bacillariophyceae</taxon>
        <taxon>Bacillariophycidae</taxon>
        <taxon>Bacillariales</taxon>
        <taxon>Bacillariaceae</taxon>
        <taxon>Pseudo-nitzschia</taxon>
    </lineage>
</organism>
<keyword evidence="2" id="KW-0472">Membrane</keyword>
<feature type="region of interest" description="Disordered" evidence="1">
    <location>
        <begin position="171"/>
        <end position="198"/>
    </location>
</feature>
<evidence type="ECO:0000256" key="2">
    <source>
        <dbReference type="SAM" id="Phobius"/>
    </source>
</evidence>
<name>A0A7S4AEQ7_9STRA</name>
<gene>
    <name evidence="3" type="ORF">PAUS00366_LOCUS5925</name>
</gene>
<evidence type="ECO:0000256" key="1">
    <source>
        <dbReference type="SAM" id="MobiDB-lite"/>
    </source>
</evidence>
<feature type="transmembrane region" description="Helical" evidence="2">
    <location>
        <begin position="20"/>
        <end position="40"/>
    </location>
</feature>
<sequence length="395" mass="42792">MMAIPFCSRSLQLRPPIIQVRVLPLVVLYFCASLTIPIVVHGWTQTRIWTKQSEVRVPLPLSSFITNGETNANDVVTMKSASKSRSTPTLSYSKSHNTNNEEDGIQQSIPTYVIAFALGVAAFLLLPVPSSYAATSTTATSTTTVEGYGSYNCPQFFASQTLGIQNVLREPTVRSPPSASAAASRSSKTGSTAKTVVSPQTTTSTALWSSSSYSYCPTSRDEANEYGSDGEDNYSVRGLIYLPSNNEKDKNSKEEYSSSSLSSSLVVTVRSSENPSSSILLMGAKIPMEQIESFPISFALSSKSPNNNFLMKDRDWEQSILDASNELYVTAKICSSSSSSSSECKSPVFQGSGISRKLLVPNNKFGADEDDFRTVRGAASIRLSETSTPDTLYTW</sequence>
<evidence type="ECO:0000313" key="3">
    <source>
        <dbReference type="EMBL" id="CAE0713173.1"/>
    </source>
</evidence>
<accession>A0A7S4AEQ7</accession>
<feature type="compositionally biased region" description="Polar residues" evidence="1">
    <location>
        <begin position="80"/>
        <end position="98"/>
    </location>
</feature>
<proteinExistence type="predicted"/>
<dbReference type="EMBL" id="HBIX01007634">
    <property type="protein sequence ID" value="CAE0713173.1"/>
    <property type="molecule type" value="Transcribed_RNA"/>
</dbReference>